<reference evidence="17" key="3">
    <citation type="submission" date="2025-09" db="UniProtKB">
        <authorList>
            <consortium name="Ensembl"/>
        </authorList>
    </citation>
    <scope>IDENTIFICATION</scope>
    <source>
        <strain evidence="17">Thorbecke</strain>
    </source>
</reference>
<dbReference type="GO" id="GO:0045087">
    <property type="term" value="P:innate immune response"/>
    <property type="evidence" value="ECO:0007669"/>
    <property type="project" value="UniProtKB-KW"/>
</dbReference>
<evidence type="ECO:0000256" key="2">
    <source>
        <dbReference type="ARBA" id="ARBA00004496"/>
    </source>
</evidence>
<accession>U3KMB3</accession>
<dbReference type="GO" id="GO:0060335">
    <property type="term" value="P:positive regulation of type II interferon-mediated signaling pathway"/>
    <property type="evidence" value="ECO:0007669"/>
    <property type="project" value="Ensembl"/>
</dbReference>
<evidence type="ECO:0000256" key="1">
    <source>
        <dbReference type="ARBA" id="ARBA00004123"/>
    </source>
</evidence>
<keyword evidence="10" id="KW-0391">Immunity</keyword>
<keyword evidence="6" id="KW-0808">Transferase</keyword>
<keyword evidence="8" id="KW-0677">Repeat</keyword>
<evidence type="ECO:0000256" key="9">
    <source>
        <dbReference type="ARBA" id="ARBA00022765"/>
    </source>
</evidence>
<dbReference type="HOGENOM" id="CLU_012160_0_0_1"/>
<dbReference type="InterPro" id="IPR012317">
    <property type="entry name" value="Poly(ADP-ribose)pol_cat_dom"/>
</dbReference>
<dbReference type="OrthoDB" id="6133115at2759"/>
<dbReference type="GO" id="GO:0004857">
    <property type="term" value="F:enzyme inhibitor activity"/>
    <property type="evidence" value="ECO:0007669"/>
    <property type="project" value="Ensembl"/>
</dbReference>
<dbReference type="Bgee" id="ENSOCUG00000002699">
    <property type="expression patterns" value="Expressed in blood and 19 other cell types or tissues"/>
</dbReference>
<dbReference type="PaxDb" id="9986-ENSOCUP00000002338"/>
<dbReference type="GO" id="GO:0005654">
    <property type="term" value="C:nucleoplasm"/>
    <property type="evidence" value="ECO:0007669"/>
    <property type="project" value="Ensembl"/>
</dbReference>
<dbReference type="GO" id="GO:1900182">
    <property type="term" value="P:positive regulation of protein localization to nucleus"/>
    <property type="evidence" value="ECO:0007669"/>
    <property type="project" value="Ensembl"/>
</dbReference>
<dbReference type="Ensembl" id="ENSOCUT00000033323.2">
    <property type="protein sequence ID" value="ENSOCUP00000026371.2"/>
    <property type="gene ID" value="ENSOCUG00000002699.4"/>
</dbReference>
<dbReference type="GO" id="GO:0045893">
    <property type="term" value="P:positive regulation of DNA-templated transcription"/>
    <property type="evidence" value="ECO:0007669"/>
    <property type="project" value="Ensembl"/>
</dbReference>
<dbReference type="GO" id="GO:0000077">
    <property type="term" value="P:DNA damage checkpoint signaling"/>
    <property type="evidence" value="ECO:0007669"/>
    <property type="project" value="Ensembl"/>
</dbReference>
<evidence type="ECO:0000256" key="5">
    <source>
        <dbReference type="ARBA" id="ARBA00022676"/>
    </source>
</evidence>
<dbReference type="GO" id="GO:0005829">
    <property type="term" value="C:cytosol"/>
    <property type="evidence" value="ECO:0007669"/>
    <property type="project" value="Ensembl"/>
</dbReference>
<dbReference type="GO" id="GO:0032991">
    <property type="term" value="C:protein-containing complex"/>
    <property type="evidence" value="ECO:0007669"/>
    <property type="project" value="Ensembl"/>
</dbReference>
<dbReference type="PROSITE" id="PS51059">
    <property type="entry name" value="PARP_CATALYTIC"/>
    <property type="match status" value="1"/>
</dbReference>
<dbReference type="InterPro" id="IPR043472">
    <property type="entry name" value="Macro_dom-like"/>
</dbReference>
<evidence type="ECO:0000313" key="18">
    <source>
        <dbReference type="Proteomes" id="UP000001811"/>
    </source>
</evidence>
<dbReference type="GO" id="GO:0002230">
    <property type="term" value="P:positive regulation of defense response to virus by host"/>
    <property type="evidence" value="ECO:0007669"/>
    <property type="project" value="Ensembl"/>
</dbReference>
<feature type="region of interest" description="Disordered" evidence="14">
    <location>
        <begin position="1"/>
        <end position="56"/>
    </location>
</feature>
<keyword evidence="4" id="KW-0399">Innate immunity</keyword>
<proteinExistence type="inferred from homology"/>
<keyword evidence="11" id="KW-0520">NAD</keyword>
<keyword evidence="18" id="KW-1185">Reference proteome</keyword>
<comment type="similarity">
    <text evidence="13">Belongs to the ARTD/PARP family.</text>
</comment>
<dbReference type="GO" id="GO:0003714">
    <property type="term" value="F:transcription corepressor activity"/>
    <property type="evidence" value="ECO:0007669"/>
    <property type="project" value="Ensembl"/>
</dbReference>
<dbReference type="GO" id="GO:0010608">
    <property type="term" value="P:post-transcriptional regulation of gene expression"/>
    <property type="evidence" value="ECO:0007669"/>
    <property type="project" value="Ensembl"/>
</dbReference>
<keyword evidence="7" id="KW-0548">Nucleotidyltransferase</keyword>
<dbReference type="GO" id="GO:0003950">
    <property type="term" value="F:NAD+ poly-ADP-ribosyltransferase activity"/>
    <property type="evidence" value="ECO:0007669"/>
    <property type="project" value="Ensembl"/>
</dbReference>
<evidence type="ECO:0000256" key="11">
    <source>
        <dbReference type="ARBA" id="ARBA00023027"/>
    </source>
</evidence>
<evidence type="ECO:0000256" key="6">
    <source>
        <dbReference type="ARBA" id="ARBA00022679"/>
    </source>
</evidence>
<keyword evidence="12" id="KW-0539">Nucleus</keyword>
<dbReference type="GO" id="GO:0070212">
    <property type="term" value="P:protein poly-ADP-ribosylation"/>
    <property type="evidence" value="ECO:0007669"/>
    <property type="project" value="TreeGrafter"/>
</dbReference>
<keyword evidence="9" id="KW-0013">ADP-ribosylation</keyword>
<dbReference type="GO" id="GO:0042393">
    <property type="term" value="F:histone binding"/>
    <property type="evidence" value="ECO:0007669"/>
    <property type="project" value="Ensembl"/>
</dbReference>
<feature type="domain" description="PARP catalytic" evidence="15">
    <location>
        <begin position="630"/>
        <end position="849"/>
    </location>
</feature>
<gene>
    <name evidence="17" type="primary">PARP9</name>
</gene>
<dbReference type="GO" id="GO:0006302">
    <property type="term" value="P:double-strand break repair"/>
    <property type="evidence" value="ECO:0007669"/>
    <property type="project" value="Ensembl"/>
</dbReference>
<organism evidence="17 18">
    <name type="scientific">Oryctolagus cuniculus</name>
    <name type="common">Rabbit</name>
    <dbReference type="NCBI Taxonomy" id="9986"/>
    <lineage>
        <taxon>Eukaryota</taxon>
        <taxon>Metazoa</taxon>
        <taxon>Chordata</taxon>
        <taxon>Craniata</taxon>
        <taxon>Vertebrata</taxon>
        <taxon>Euteleostomi</taxon>
        <taxon>Mammalia</taxon>
        <taxon>Eutheria</taxon>
        <taxon>Euarchontoglires</taxon>
        <taxon>Glires</taxon>
        <taxon>Lagomorpha</taxon>
        <taxon>Leporidae</taxon>
        <taxon>Oryctolagus</taxon>
    </lineage>
</organism>
<dbReference type="Gene3D" id="3.90.228.10">
    <property type="match status" value="1"/>
</dbReference>
<evidence type="ECO:0000256" key="3">
    <source>
        <dbReference type="ARBA" id="ARBA00022490"/>
    </source>
</evidence>
<evidence type="ECO:0000256" key="14">
    <source>
        <dbReference type="SAM" id="MobiDB-lite"/>
    </source>
</evidence>
<reference evidence="17 18" key="1">
    <citation type="journal article" date="2011" name="Nature">
        <title>A high-resolution map of human evolutionary constraint using 29 mammals.</title>
        <authorList>
            <person name="Lindblad-Toh K."/>
            <person name="Garber M."/>
            <person name="Zuk O."/>
            <person name="Lin M.F."/>
            <person name="Parker B.J."/>
            <person name="Washietl S."/>
            <person name="Kheradpour P."/>
            <person name="Ernst J."/>
            <person name="Jordan G."/>
            <person name="Mauceli E."/>
            <person name="Ward L.D."/>
            <person name="Lowe C.B."/>
            <person name="Holloway A.K."/>
            <person name="Clamp M."/>
            <person name="Gnerre S."/>
            <person name="Alfoldi J."/>
            <person name="Beal K."/>
            <person name="Chang J."/>
            <person name="Clawson H."/>
            <person name="Cuff J."/>
            <person name="Di Palma F."/>
            <person name="Fitzgerald S."/>
            <person name="Flicek P."/>
            <person name="Guttman M."/>
            <person name="Hubisz M.J."/>
            <person name="Jaffe D.B."/>
            <person name="Jungreis I."/>
            <person name="Kent W.J."/>
            <person name="Kostka D."/>
            <person name="Lara M."/>
            <person name="Martins A.L."/>
            <person name="Massingham T."/>
            <person name="Moltke I."/>
            <person name="Raney B.J."/>
            <person name="Rasmussen M.D."/>
            <person name="Robinson J."/>
            <person name="Stark A."/>
            <person name="Vilella A.J."/>
            <person name="Wen J."/>
            <person name="Xie X."/>
            <person name="Zody M.C."/>
            <person name="Baldwin J."/>
            <person name="Bloom T."/>
            <person name="Chin C.W."/>
            <person name="Heiman D."/>
            <person name="Nicol R."/>
            <person name="Nusbaum C."/>
            <person name="Young S."/>
            <person name="Wilkinson J."/>
            <person name="Worley K.C."/>
            <person name="Kovar C.L."/>
            <person name="Muzny D.M."/>
            <person name="Gibbs R.A."/>
            <person name="Cree A."/>
            <person name="Dihn H.H."/>
            <person name="Fowler G."/>
            <person name="Jhangiani S."/>
            <person name="Joshi V."/>
            <person name="Lee S."/>
            <person name="Lewis L.R."/>
            <person name="Nazareth L.V."/>
            <person name="Okwuonu G."/>
            <person name="Santibanez J."/>
            <person name="Warren W.C."/>
            <person name="Mardis E.R."/>
            <person name="Weinstock G.M."/>
            <person name="Wilson R.K."/>
            <person name="Delehaunty K."/>
            <person name="Dooling D."/>
            <person name="Fronik C."/>
            <person name="Fulton L."/>
            <person name="Fulton B."/>
            <person name="Graves T."/>
            <person name="Minx P."/>
            <person name="Sodergren E."/>
            <person name="Birney E."/>
            <person name="Margulies E.H."/>
            <person name="Herrero J."/>
            <person name="Green E.D."/>
            <person name="Haussler D."/>
            <person name="Siepel A."/>
            <person name="Goldman N."/>
            <person name="Pollard K.S."/>
            <person name="Pedersen J.S."/>
            <person name="Lander E.S."/>
            <person name="Kellis M."/>
        </authorList>
    </citation>
    <scope>NUCLEOTIDE SEQUENCE [LARGE SCALE GENOMIC DNA]</scope>
    <source>
        <strain evidence="17 18">Thorbecke inbred</strain>
    </source>
</reference>
<feature type="compositionally biased region" description="Polar residues" evidence="14">
    <location>
        <begin position="46"/>
        <end position="56"/>
    </location>
</feature>
<dbReference type="STRING" id="9986.ENSOCUP00000026371"/>
<evidence type="ECO:0000256" key="12">
    <source>
        <dbReference type="ARBA" id="ARBA00023242"/>
    </source>
</evidence>
<protein>
    <submittedName>
        <fullName evidence="17">Poly(ADP-ribose) polymerase family member 9</fullName>
    </submittedName>
</protein>
<dbReference type="PROSITE" id="PS51154">
    <property type="entry name" value="MACRO"/>
    <property type="match status" value="2"/>
</dbReference>
<dbReference type="InterPro" id="IPR002589">
    <property type="entry name" value="Macro_dom"/>
</dbReference>
<dbReference type="CDD" id="cd01439">
    <property type="entry name" value="TCCD_inducible_PARP_like"/>
    <property type="match status" value="1"/>
</dbReference>
<dbReference type="GO" id="GO:0090734">
    <property type="term" value="C:site of DNA damage"/>
    <property type="evidence" value="ECO:0007669"/>
    <property type="project" value="Ensembl"/>
</dbReference>
<feature type="domain" description="Macro" evidence="16">
    <location>
        <begin position="309"/>
        <end position="489"/>
    </location>
</feature>
<keyword evidence="3" id="KW-0963">Cytoplasm</keyword>
<dbReference type="GO" id="GO:0097677">
    <property type="term" value="F:STAT family protein binding"/>
    <property type="evidence" value="ECO:0007669"/>
    <property type="project" value="Ensembl"/>
</dbReference>
<reference evidence="17" key="2">
    <citation type="submission" date="2025-08" db="UniProtKB">
        <authorList>
            <consortium name="Ensembl"/>
        </authorList>
    </citation>
    <scope>IDENTIFICATION</scope>
    <source>
        <strain evidence="17">Thorbecke</strain>
    </source>
</reference>
<dbReference type="RefSeq" id="XP_017202544.1">
    <property type="nucleotide sequence ID" value="XM_017347055.3"/>
</dbReference>
<dbReference type="FunFam" id="3.40.220.10:FF:000010">
    <property type="entry name" value="Poly [ADP-ribose] polymerase"/>
    <property type="match status" value="1"/>
</dbReference>
<evidence type="ECO:0000256" key="8">
    <source>
        <dbReference type="ARBA" id="ARBA00022737"/>
    </source>
</evidence>
<evidence type="ECO:0000256" key="4">
    <source>
        <dbReference type="ARBA" id="ARBA00022588"/>
    </source>
</evidence>
<dbReference type="GO" id="GO:0005739">
    <property type="term" value="C:mitochondrion"/>
    <property type="evidence" value="ECO:0007669"/>
    <property type="project" value="Ensembl"/>
</dbReference>
<dbReference type="AlphaFoldDB" id="U3KMB3"/>
<evidence type="ECO:0000256" key="13">
    <source>
        <dbReference type="ARBA" id="ARBA00024347"/>
    </source>
</evidence>
<dbReference type="GO" id="GO:0000122">
    <property type="term" value="P:negative regulation of transcription by RNA polymerase II"/>
    <property type="evidence" value="ECO:0007669"/>
    <property type="project" value="Ensembl"/>
</dbReference>
<dbReference type="GeneTree" id="ENSGT00940000158837"/>
<name>U3KMB3_RABIT</name>
<dbReference type="PANTHER" id="PTHR14453:SF70">
    <property type="entry name" value="PROTEIN MONO-ADP-RIBOSYLTRANSFERASE PARP9"/>
    <property type="match status" value="1"/>
</dbReference>
<evidence type="ECO:0000259" key="15">
    <source>
        <dbReference type="PROSITE" id="PS51059"/>
    </source>
</evidence>
<feature type="domain" description="Macro" evidence="16">
    <location>
        <begin position="105"/>
        <end position="294"/>
    </location>
</feature>
<dbReference type="GO" id="GO:0140802">
    <property type="term" value="F:NAD+-protein-C-terminal glycine ADP-ribosyltransferase activity"/>
    <property type="evidence" value="ECO:0007669"/>
    <property type="project" value="Ensembl"/>
</dbReference>
<dbReference type="RefSeq" id="XP_008265061.1">
    <property type="nucleotide sequence ID" value="XM_008266839.4"/>
</dbReference>
<evidence type="ECO:0000259" key="16">
    <source>
        <dbReference type="PROSITE" id="PS51154"/>
    </source>
</evidence>
<evidence type="ECO:0000313" key="17">
    <source>
        <dbReference type="Ensembl" id="ENSOCUP00000026371.2"/>
    </source>
</evidence>
<dbReference type="EMBL" id="AAGW02015466">
    <property type="status" value="NOT_ANNOTATED_CDS"/>
    <property type="molecule type" value="Genomic_DNA"/>
</dbReference>
<dbReference type="Proteomes" id="UP000001811">
    <property type="component" value="Chromosome 14"/>
</dbReference>
<dbReference type="InParanoid" id="U3KMB3"/>
<dbReference type="GO" id="GO:0016779">
    <property type="term" value="F:nucleotidyltransferase activity"/>
    <property type="evidence" value="ECO:0007669"/>
    <property type="project" value="UniProtKB-KW"/>
</dbReference>
<dbReference type="GeneID" id="100340769"/>
<dbReference type="FunCoup" id="U3KMB3">
    <property type="interactions" value="574"/>
</dbReference>
<keyword evidence="5" id="KW-0328">Glycosyltransferase</keyword>
<dbReference type="InterPro" id="IPR052056">
    <property type="entry name" value="Mono-ARTD/PARP"/>
</dbReference>
<dbReference type="GO" id="GO:0010629">
    <property type="term" value="P:negative regulation of gene expression"/>
    <property type="evidence" value="ECO:0007669"/>
    <property type="project" value="Ensembl"/>
</dbReference>
<dbReference type="CDD" id="cd02907">
    <property type="entry name" value="Macro_Af1521_BAL-like"/>
    <property type="match status" value="1"/>
</dbReference>
<dbReference type="SMR" id="U3KMB3"/>
<dbReference type="PANTHER" id="PTHR14453">
    <property type="entry name" value="PARP/ZINC FINGER CCCH TYPE DOMAIN CONTAINING PROTEIN"/>
    <property type="match status" value="1"/>
</dbReference>
<dbReference type="SUPFAM" id="SSF56399">
    <property type="entry name" value="ADP-ribosylation"/>
    <property type="match status" value="1"/>
</dbReference>
<dbReference type="GO" id="GO:0044389">
    <property type="term" value="F:ubiquitin-like protein ligase binding"/>
    <property type="evidence" value="ECO:0007669"/>
    <property type="project" value="Ensembl"/>
</dbReference>
<dbReference type="CTD" id="83666"/>
<comment type="subcellular location">
    <subcellularLocation>
        <location evidence="2">Cytoplasm</location>
    </subcellularLocation>
    <subcellularLocation>
        <location evidence="1">Nucleus</location>
    </subcellularLocation>
</comment>
<feature type="region of interest" description="Disordered" evidence="14">
    <location>
        <begin position="831"/>
        <end position="853"/>
    </location>
</feature>
<dbReference type="Pfam" id="PF01661">
    <property type="entry name" value="Macro"/>
    <property type="match status" value="2"/>
</dbReference>
<evidence type="ECO:0000256" key="7">
    <source>
        <dbReference type="ARBA" id="ARBA00022695"/>
    </source>
</evidence>
<evidence type="ECO:0000256" key="10">
    <source>
        <dbReference type="ARBA" id="ARBA00022859"/>
    </source>
</evidence>
<dbReference type="Gene3D" id="3.40.220.10">
    <property type="entry name" value="Leucine Aminopeptidase, subunit E, domain 1"/>
    <property type="match status" value="2"/>
</dbReference>
<dbReference type="GO" id="GO:0072570">
    <property type="term" value="F:ADP-D-ribose binding"/>
    <property type="evidence" value="ECO:0007669"/>
    <property type="project" value="Ensembl"/>
</dbReference>
<dbReference type="SMART" id="SM00506">
    <property type="entry name" value="A1pp"/>
    <property type="match status" value="2"/>
</dbReference>
<sequence length="853" mass="95293">MTSSKGTGAAHPQSGRTPSSHSCARGFAQLLPQGSKGNTRGECLPHSSSETDTPEENYSWQIPIHQKAFEILKNNESQLCEVLQHKFGCISTLVSPAVEVNSTSLQVFRKRLSPRLELSVWKDDLTTHAVHAVVNAANEELTHAGGLAGALVKAGGFEIQQESWNFVAKYGKVPTGEIAITGSGKLPCKQLIHAVGPRWTPGEERSCVDKLQNAIVAILHYVTWRNPYIETVAIPALSSGIFQFPLDLCVGTIVNTISTYFQREQVVSSLREIHLVSNEDPTVDAFKAASESILGRNELDLGSSREASASHRTLLVFQNLILEIVQGRIELQETDVIVSSISQVNHTAGPVLKSILQQAGDEMELELEKQAKQRRDSQLVLITEGFNLLCLNVFHVLWDPTLPKCQVLKDAVKTCLEKCLVLRKSSISFPALGTGNTGMAKATVAEIMFDEVLTFARGRLKKPLTVKFVIFPDEMETYKVFRAEMEKKSKMLGLNNYRDSRGTREKQRENGLEAKSPAIDLMGSNKEQMSEAQAWLQRLLALPDHQTIENNHIFYLGKKEHDILAQLQKDLGISICEIISPGRACLEIQGAQAGLIEGVMNIERVLCQVQEEMAQRKEQALWSLWGQWAGQQPNIQKEMKENITFLRHPMPLSQDQRKEFEKCGLRVLKVEKIANAVLMAAFQRKKEMMEERKHKGPVSHRLFQQVPNQFCDVICRVGFHRMYSMPSDPRYGAGIYFTKKLKNLADKIKSTPVKDKLIYIFEAEVLTGSFCEGHRSNIVPSPLYPGTIDNHDSVVDSVSNPEIFVIFSGIQAMPLYLWTCTQDYVRSQDYSSGPMVSSSQQPWEKFPSGSSVD</sequence>
<dbReference type="SUPFAM" id="SSF52949">
    <property type="entry name" value="Macro domain-like"/>
    <property type="match status" value="2"/>
</dbReference>